<feature type="compositionally biased region" description="Polar residues" evidence="3">
    <location>
        <begin position="42"/>
        <end position="51"/>
    </location>
</feature>
<gene>
    <name evidence="8" type="ORF">ACHHYP_07289</name>
</gene>
<evidence type="ECO:0000313" key="7">
    <source>
        <dbReference type="EMBL" id="AIG56106.1"/>
    </source>
</evidence>
<feature type="domain" description="Peptidase S33 tripeptidyl aminopeptidase-like C-terminal" evidence="6">
    <location>
        <begin position="441"/>
        <end position="532"/>
    </location>
</feature>
<reference evidence="7 9" key="1">
    <citation type="journal article" date="2014" name="Genome Biol. Evol.">
        <title>The secreted proteins of Achlya hypogyna and Thraustotheca clavata identify the ancestral oomycete secretome and reveal gene acquisitions by horizontal gene transfer.</title>
        <authorList>
            <person name="Misner I."/>
            <person name="Blouin N."/>
            <person name="Leonard G."/>
            <person name="Richards T.A."/>
            <person name="Lane C.E."/>
        </authorList>
    </citation>
    <scope>NUCLEOTIDE SEQUENCE</scope>
    <source>
        <strain evidence="7 9">ATCC 48635</strain>
    </source>
</reference>
<dbReference type="PANTHER" id="PTHR43248:SF25">
    <property type="entry name" value="AB HYDROLASE-1 DOMAIN-CONTAINING PROTEIN-RELATED"/>
    <property type="match status" value="1"/>
</dbReference>
<organism evidence="7">
    <name type="scientific">Achlya hypogyna</name>
    <name type="common">Oomycete</name>
    <name type="synonym">Protoachlya hypogyna</name>
    <dbReference type="NCBI Taxonomy" id="1202772"/>
    <lineage>
        <taxon>Eukaryota</taxon>
        <taxon>Sar</taxon>
        <taxon>Stramenopiles</taxon>
        <taxon>Oomycota</taxon>
        <taxon>Saprolegniomycetes</taxon>
        <taxon>Saprolegniales</taxon>
        <taxon>Achlyaceae</taxon>
        <taxon>Achlya</taxon>
    </lineage>
</organism>
<evidence type="ECO:0000313" key="9">
    <source>
        <dbReference type="Proteomes" id="UP000243579"/>
    </source>
</evidence>
<comment type="similarity">
    <text evidence="1">Belongs to the peptidase S33 family.</text>
</comment>
<evidence type="ECO:0000259" key="5">
    <source>
        <dbReference type="Pfam" id="PF00561"/>
    </source>
</evidence>
<keyword evidence="9" id="KW-1185">Reference proteome</keyword>
<keyword evidence="4" id="KW-0732">Signal</keyword>
<evidence type="ECO:0000313" key="8">
    <source>
        <dbReference type="EMBL" id="OQR88192.1"/>
    </source>
</evidence>
<feature type="signal peptide" evidence="4">
    <location>
        <begin position="1"/>
        <end position="23"/>
    </location>
</feature>
<dbReference type="Gene3D" id="3.40.50.1820">
    <property type="entry name" value="alpha/beta hydrolase"/>
    <property type="match status" value="1"/>
</dbReference>
<dbReference type="EMBL" id="JNBR01001405">
    <property type="protein sequence ID" value="OQR88192.1"/>
    <property type="molecule type" value="Genomic_DNA"/>
</dbReference>
<dbReference type="Proteomes" id="UP000243579">
    <property type="component" value="Unassembled WGS sequence"/>
</dbReference>
<protein>
    <submittedName>
        <fullName evidence="7">Secreted protein</fullName>
    </submittedName>
</protein>
<evidence type="ECO:0000256" key="1">
    <source>
        <dbReference type="ARBA" id="ARBA00010088"/>
    </source>
</evidence>
<dbReference type="SUPFAM" id="SSF53474">
    <property type="entry name" value="alpha/beta-Hydrolases"/>
    <property type="match status" value="1"/>
</dbReference>
<feature type="region of interest" description="Disordered" evidence="3">
    <location>
        <begin position="42"/>
        <end position="62"/>
    </location>
</feature>
<dbReference type="OrthoDB" id="75190at2759"/>
<name>A0A0A7CNG1_ACHHY</name>
<feature type="chain" id="PRO_5002027416" evidence="4">
    <location>
        <begin position="24"/>
        <end position="564"/>
    </location>
</feature>
<dbReference type="InterPro" id="IPR051601">
    <property type="entry name" value="Serine_prot/Carboxylest_S33"/>
</dbReference>
<keyword evidence="2" id="KW-0378">Hydrolase</keyword>
<proteinExistence type="inferred from homology"/>
<dbReference type="AlphaFoldDB" id="A0A0A7CNG1"/>
<sequence length="564" mass="61363">MVAIHATVLQLLSSYFQLLPSSAADWALFAYRASTSAAQQLPASTGTTSGSPAPGPFHWQPCPDYPDDPRYQCGALTVPLDHLDATNNATLNIAVQKYTTGDAPSKGTILVNPGGPGGAGTEIATPMVAMIMGGQYDILGFDPRGIGKSRPIRCSKNEFTAAMERAAIAGIESPLGHGPITDAVFDNYASNYALPIARCEQYDGDYLPYLSTAFVARDMDLIRAALGQDLMHYYGVSYGSFLGITYANMFPDKVGRFVIDAVLDPELYTGSAPELMVGSFRDTDKIFEAFVTACEKVGPAACALADASATRPYLMERLQQFFAQVSRSPLLLRGGEDIVRFTDTDVRQLVLPHLYSPTRWSALATDLARLINGTFVVPPTNNSCETMTAPTDVDMAYQVYIGNDGDLDANRAANWTRALQRVQNATRVLFDPEMNNIVAVKYWKTRAVERYAGPWAKAYANKVVILNNELDPVCPLHSAQHVRALMGANHSVLVTREGYGHGAAVSQFSSCLHALLTNLYSNGTYPAEDTYCRVDSQPFDEESVPKEFLAAMSAMATQLYRRVV</sequence>
<dbReference type="EMBL" id="KM038645">
    <property type="protein sequence ID" value="AIG56106.1"/>
    <property type="molecule type" value="Genomic_DNA"/>
</dbReference>
<evidence type="ECO:0000256" key="3">
    <source>
        <dbReference type="SAM" id="MobiDB-lite"/>
    </source>
</evidence>
<dbReference type="InterPro" id="IPR000073">
    <property type="entry name" value="AB_hydrolase_1"/>
</dbReference>
<dbReference type="GO" id="GO:0016787">
    <property type="term" value="F:hydrolase activity"/>
    <property type="evidence" value="ECO:0007669"/>
    <property type="project" value="UniProtKB-KW"/>
</dbReference>
<dbReference type="Pfam" id="PF08386">
    <property type="entry name" value="Abhydrolase_4"/>
    <property type="match status" value="1"/>
</dbReference>
<evidence type="ECO:0000256" key="4">
    <source>
        <dbReference type="SAM" id="SignalP"/>
    </source>
</evidence>
<dbReference type="STRING" id="1202772.A0A0A7CNG1"/>
<dbReference type="InterPro" id="IPR013595">
    <property type="entry name" value="Pept_S33_TAP-like_C"/>
</dbReference>
<dbReference type="InterPro" id="IPR029058">
    <property type="entry name" value="AB_hydrolase_fold"/>
</dbReference>
<evidence type="ECO:0000259" key="6">
    <source>
        <dbReference type="Pfam" id="PF08386"/>
    </source>
</evidence>
<dbReference type="PANTHER" id="PTHR43248">
    <property type="entry name" value="2-SUCCINYL-6-HYDROXY-2,4-CYCLOHEXADIENE-1-CARBOXYLATE SYNTHASE"/>
    <property type="match status" value="1"/>
</dbReference>
<feature type="domain" description="AB hydrolase-1" evidence="5">
    <location>
        <begin position="108"/>
        <end position="266"/>
    </location>
</feature>
<dbReference type="Pfam" id="PF00561">
    <property type="entry name" value="Abhydrolase_1"/>
    <property type="match status" value="1"/>
</dbReference>
<evidence type="ECO:0000256" key="2">
    <source>
        <dbReference type="ARBA" id="ARBA00022801"/>
    </source>
</evidence>
<accession>A0A0A7CNG1</accession>